<dbReference type="SUPFAM" id="SSF103515">
    <property type="entry name" value="Autotransporter"/>
    <property type="match status" value="1"/>
</dbReference>
<organism evidence="4 5">
    <name type="scientific">Sediminimonas qiaohouensis</name>
    <dbReference type="NCBI Taxonomy" id="552061"/>
    <lineage>
        <taxon>Bacteria</taxon>
        <taxon>Pseudomonadati</taxon>
        <taxon>Pseudomonadota</taxon>
        <taxon>Alphaproteobacteria</taxon>
        <taxon>Rhodobacterales</taxon>
        <taxon>Roseobacteraceae</taxon>
        <taxon>Sediminimonas</taxon>
    </lineage>
</organism>
<evidence type="ECO:0000313" key="4">
    <source>
        <dbReference type="EMBL" id="MTJ05523.1"/>
    </source>
</evidence>
<sequence length="195" mass="20473">MKKCMLLAISASLTASSVLAGGIKEPEPDPVVMEPVAPAPVWTGAYAGGQVGFGNFEQDIFEGSGLLGGVHVGYMHQFDGGFVLGGEVDYDFTDVELSSQDGPYTVDSIARLKLRGGFASGETLFYGTGGVAKAEVDKFLNSYSPHGQFIGAGVSRLVGESGIVSGEVLYHDFDDFDGSGELTGTTATVRYSFRF</sequence>
<evidence type="ECO:0000256" key="1">
    <source>
        <dbReference type="ARBA" id="ARBA00022729"/>
    </source>
</evidence>
<evidence type="ECO:0000256" key="2">
    <source>
        <dbReference type="SAM" id="SignalP"/>
    </source>
</evidence>
<dbReference type="InterPro" id="IPR027385">
    <property type="entry name" value="Beta-barrel_OMP"/>
</dbReference>
<dbReference type="InterPro" id="IPR036709">
    <property type="entry name" value="Autotransporte_beta_dom_sf"/>
</dbReference>
<accession>A0A7C9HPD0</accession>
<feature type="domain" description="Outer membrane protein beta-barrel" evidence="3">
    <location>
        <begin position="42"/>
        <end position="195"/>
    </location>
</feature>
<feature type="signal peptide" evidence="2">
    <location>
        <begin position="1"/>
        <end position="20"/>
    </location>
</feature>
<protein>
    <submittedName>
        <fullName evidence="4">Porin family protein</fullName>
    </submittedName>
</protein>
<evidence type="ECO:0000259" key="3">
    <source>
        <dbReference type="Pfam" id="PF13505"/>
    </source>
</evidence>
<proteinExistence type="predicted"/>
<feature type="chain" id="PRO_5028867431" evidence="2">
    <location>
        <begin position="21"/>
        <end position="195"/>
    </location>
</feature>
<comment type="caution">
    <text evidence="4">The sequence shown here is derived from an EMBL/GenBank/DDBJ whole genome shotgun (WGS) entry which is preliminary data.</text>
</comment>
<keyword evidence="1 2" id="KW-0732">Signal</keyword>
<dbReference type="AlphaFoldDB" id="A0A7C9HPD0"/>
<name>A0A7C9HPD0_9RHOB</name>
<dbReference type="Proteomes" id="UP000483078">
    <property type="component" value="Unassembled WGS sequence"/>
</dbReference>
<dbReference type="EMBL" id="VENJ01000019">
    <property type="protein sequence ID" value="MTJ05523.1"/>
    <property type="molecule type" value="Genomic_DNA"/>
</dbReference>
<evidence type="ECO:0000313" key="5">
    <source>
        <dbReference type="Proteomes" id="UP000483078"/>
    </source>
</evidence>
<dbReference type="Gene3D" id="2.40.160.20">
    <property type="match status" value="1"/>
</dbReference>
<reference evidence="4 5" key="1">
    <citation type="submission" date="2019-06" db="EMBL/GenBank/DDBJ databases">
        <title>Enrichment of Autotrophic Halophilic Microorganisms from Red Sea Brine Pool Using Microbial Electrosynthesis System.</title>
        <authorList>
            <person name="Alqahtani M.F."/>
            <person name="Bajracharya S."/>
            <person name="Katuri K.P."/>
            <person name="Ali M."/>
            <person name="Saikaly P.E."/>
        </authorList>
    </citation>
    <scope>NUCLEOTIDE SEQUENCE [LARGE SCALE GENOMIC DNA]</scope>
    <source>
        <strain evidence="4">MES6</strain>
    </source>
</reference>
<dbReference type="Pfam" id="PF13505">
    <property type="entry name" value="OMP_b-brl"/>
    <property type="match status" value="1"/>
</dbReference>
<gene>
    <name evidence="4" type="ORF">FH759_12625</name>
</gene>